<evidence type="ECO:0000313" key="12">
    <source>
        <dbReference type="Proteomes" id="UP000000239"/>
    </source>
</evidence>
<evidence type="ECO:0000256" key="4">
    <source>
        <dbReference type="ARBA" id="ARBA00022475"/>
    </source>
</evidence>
<sequence>MTETMAKSQSATDKRSKSLWLLGLLIVLFSVGSSIGVYLFMDSRQQASANEETTEPKEAPAPIFVKIEPFTINLQSDEYSDRLLYVGLSLKVGDETTRAFLEEYMPEVRSRLLMLLSGQQADTLIKPEGKQRLANQILAMFDEPLTEPQPSLDVTGVLFSEFIVQ</sequence>
<dbReference type="Pfam" id="PF03748">
    <property type="entry name" value="FliL"/>
    <property type="match status" value="1"/>
</dbReference>
<gene>
    <name evidence="11" type="ordered locus">Csal_1961</name>
</gene>
<keyword evidence="9 10" id="KW-0472">Membrane</keyword>
<keyword evidence="11" id="KW-0969">Cilium</keyword>
<dbReference type="PANTHER" id="PTHR35091">
    <property type="entry name" value="FLAGELLAR PROTEIN FLIL"/>
    <property type="match status" value="1"/>
</dbReference>
<dbReference type="GO" id="GO:0006935">
    <property type="term" value="P:chemotaxis"/>
    <property type="evidence" value="ECO:0007669"/>
    <property type="project" value="UniProtKB-KW"/>
</dbReference>
<keyword evidence="4" id="KW-1003">Cell membrane</keyword>
<proteinExistence type="inferred from homology"/>
<dbReference type="NCBIfam" id="NF005435">
    <property type="entry name" value="PRK07021.1"/>
    <property type="match status" value="1"/>
</dbReference>
<dbReference type="AlphaFoldDB" id="Q1QW45"/>
<evidence type="ECO:0000256" key="6">
    <source>
        <dbReference type="ARBA" id="ARBA00022692"/>
    </source>
</evidence>
<evidence type="ECO:0000256" key="8">
    <source>
        <dbReference type="ARBA" id="ARBA00022989"/>
    </source>
</evidence>
<comment type="similarity">
    <text evidence="3 10">Belongs to the FliL family.</text>
</comment>
<evidence type="ECO:0000256" key="3">
    <source>
        <dbReference type="ARBA" id="ARBA00008281"/>
    </source>
</evidence>
<accession>Q1QW45</accession>
<organism evidence="11 12">
    <name type="scientific">Chromohalobacter israelensis (strain ATCC BAA-138 / DSM 3043 / CIP 106854 / NCIMB 13768 / 1H11)</name>
    <name type="common">Chromohalobacter salexigens</name>
    <dbReference type="NCBI Taxonomy" id="290398"/>
    <lineage>
        <taxon>Bacteria</taxon>
        <taxon>Pseudomonadati</taxon>
        <taxon>Pseudomonadota</taxon>
        <taxon>Gammaproteobacteria</taxon>
        <taxon>Oceanospirillales</taxon>
        <taxon>Halomonadaceae</taxon>
        <taxon>Chromohalobacter</taxon>
    </lineage>
</organism>
<evidence type="ECO:0000256" key="9">
    <source>
        <dbReference type="ARBA" id="ARBA00023136"/>
    </source>
</evidence>
<protein>
    <recommendedName>
        <fullName evidence="10">Flagellar protein FliL</fullName>
    </recommendedName>
</protein>
<dbReference type="EMBL" id="CP000285">
    <property type="protein sequence ID" value="ABE59313.1"/>
    <property type="molecule type" value="Genomic_DNA"/>
</dbReference>
<keyword evidence="11" id="KW-0282">Flagellum</keyword>
<dbReference type="eggNOG" id="COG1580">
    <property type="taxonomic scope" value="Bacteria"/>
</dbReference>
<evidence type="ECO:0000313" key="11">
    <source>
        <dbReference type="EMBL" id="ABE59313.1"/>
    </source>
</evidence>
<keyword evidence="6 10" id="KW-0812">Transmembrane</keyword>
<evidence type="ECO:0000256" key="1">
    <source>
        <dbReference type="ARBA" id="ARBA00002254"/>
    </source>
</evidence>
<keyword evidence="11" id="KW-0966">Cell projection</keyword>
<evidence type="ECO:0000256" key="7">
    <source>
        <dbReference type="ARBA" id="ARBA00022779"/>
    </source>
</evidence>
<evidence type="ECO:0000256" key="2">
    <source>
        <dbReference type="ARBA" id="ARBA00004162"/>
    </source>
</evidence>
<dbReference type="Proteomes" id="UP000000239">
    <property type="component" value="Chromosome"/>
</dbReference>
<dbReference type="STRING" id="290398.Csal_1961"/>
<dbReference type="HOGENOM" id="CLU_099018_0_0_6"/>
<dbReference type="GO" id="GO:0009425">
    <property type="term" value="C:bacterial-type flagellum basal body"/>
    <property type="evidence" value="ECO:0007669"/>
    <property type="project" value="InterPro"/>
</dbReference>
<keyword evidence="7 10" id="KW-0283">Flagellar rotation</keyword>
<keyword evidence="5 10" id="KW-0145">Chemotaxis</keyword>
<dbReference type="InterPro" id="IPR005503">
    <property type="entry name" value="FliL"/>
</dbReference>
<evidence type="ECO:0000256" key="5">
    <source>
        <dbReference type="ARBA" id="ARBA00022500"/>
    </source>
</evidence>
<comment type="subcellular location">
    <subcellularLocation>
        <location evidence="10">Cell inner membrane</location>
    </subcellularLocation>
    <subcellularLocation>
        <location evidence="2">Cell membrane</location>
        <topology evidence="2">Single-pass membrane protein</topology>
    </subcellularLocation>
</comment>
<evidence type="ECO:0000256" key="10">
    <source>
        <dbReference type="RuleBase" id="RU364125"/>
    </source>
</evidence>
<dbReference type="GO" id="GO:0005886">
    <property type="term" value="C:plasma membrane"/>
    <property type="evidence" value="ECO:0007669"/>
    <property type="project" value="UniProtKB-SubCell"/>
</dbReference>
<feature type="transmembrane region" description="Helical" evidence="10">
    <location>
        <begin position="20"/>
        <end position="41"/>
    </location>
</feature>
<dbReference type="PANTHER" id="PTHR35091:SF2">
    <property type="entry name" value="FLAGELLAR PROTEIN FLIL"/>
    <property type="match status" value="1"/>
</dbReference>
<keyword evidence="8 10" id="KW-1133">Transmembrane helix</keyword>
<reference evidence="11 12" key="1">
    <citation type="journal article" date="2011" name="Stand. Genomic Sci.">
        <title>Complete genome sequence of the halophilic and highly halotolerant Chromohalobacter salexigens type strain (1H11(T)).</title>
        <authorList>
            <person name="Copeland A."/>
            <person name="O'Connor K."/>
            <person name="Lucas S."/>
            <person name="Lapidus A."/>
            <person name="Berry K.W."/>
            <person name="Detter J.C."/>
            <person name="Del Rio T.G."/>
            <person name="Hammon N."/>
            <person name="Dalin E."/>
            <person name="Tice H."/>
            <person name="Pitluck S."/>
            <person name="Bruce D."/>
            <person name="Goodwin L."/>
            <person name="Han C."/>
            <person name="Tapia R."/>
            <person name="Saunders E."/>
            <person name="Schmutz J."/>
            <person name="Brettin T."/>
            <person name="Larimer F."/>
            <person name="Land M."/>
            <person name="Hauser L."/>
            <person name="Vargas C."/>
            <person name="Nieto J.J."/>
            <person name="Kyrpides N.C."/>
            <person name="Ivanova N."/>
            <person name="Goker M."/>
            <person name="Klenk H.P."/>
            <person name="Csonka L.N."/>
            <person name="Woyke T."/>
        </authorList>
    </citation>
    <scope>NUCLEOTIDE SEQUENCE [LARGE SCALE GENOMIC DNA]</scope>
    <source>
        <strain evidence="12">ATCC BAA-138 / DSM 3043 / CIP 106854 / NCIMB 13768 / 1H11</strain>
    </source>
</reference>
<dbReference type="GO" id="GO:0071978">
    <property type="term" value="P:bacterial-type flagellum-dependent swarming motility"/>
    <property type="evidence" value="ECO:0007669"/>
    <property type="project" value="TreeGrafter"/>
</dbReference>
<comment type="function">
    <text evidence="1 10">Controls the rotational direction of flagella during chemotaxis.</text>
</comment>
<name>Q1QW45_CHRI1</name>
<dbReference type="KEGG" id="csa:Csal_1961"/>
<keyword evidence="12" id="KW-1185">Reference proteome</keyword>
<keyword evidence="10" id="KW-0997">Cell inner membrane</keyword>